<evidence type="ECO:0000313" key="4">
    <source>
        <dbReference type="EMBL" id="DAF50072.1"/>
    </source>
</evidence>
<evidence type="ECO:0000256" key="1">
    <source>
        <dbReference type="ARBA" id="ARBA00022741"/>
    </source>
</evidence>
<protein>
    <submittedName>
        <fullName evidence="4">DNA TRANSLOCASE FTSK</fullName>
    </submittedName>
</protein>
<dbReference type="GO" id="GO:0003677">
    <property type="term" value="F:DNA binding"/>
    <property type="evidence" value="ECO:0007669"/>
    <property type="project" value="InterPro"/>
</dbReference>
<dbReference type="InterPro" id="IPR050206">
    <property type="entry name" value="FtsK/SpoIIIE/SftA"/>
</dbReference>
<keyword evidence="2" id="KW-0067">ATP-binding</keyword>
<dbReference type="EMBL" id="BK032592">
    <property type="protein sequence ID" value="DAF50072.1"/>
    <property type="molecule type" value="Genomic_DNA"/>
</dbReference>
<proteinExistence type="predicted"/>
<name>A0A8S5SGM3_9CAUD</name>
<sequence>MERSFTMYNLFGDMVSQPHLLIAGATGSGKSVLLHNLIYHLLGGRAGHSAPNLYLIDPKRVELIDYAGLPQTAMHATEPADIIRTLESVVRLMDGRYRSMMERSNPAERKFYGEPAVYVIIDELADLMTTSKKEVTKLLARLTQLGRAANVHVIAATQRPTRDLINGQIAVNIDARVALRCPTAQDSRNIIGVAGAENLPRYGSCIYRNPDGITRYTVPRIPPEEIQAAVEWLIAGRSSRSRHEREYVRVGGTLRRGEDLRDLDKPQWLRVLKKIFK</sequence>
<dbReference type="InterPro" id="IPR002543">
    <property type="entry name" value="FtsK_dom"/>
</dbReference>
<evidence type="ECO:0000259" key="3">
    <source>
        <dbReference type="PROSITE" id="PS50901"/>
    </source>
</evidence>
<evidence type="ECO:0000256" key="2">
    <source>
        <dbReference type="ARBA" id="ARBA00022840"/>
    </source>
</evidence>
<dbReference type="PROSITE" id="PS50901">
    <property type="entry name" value="FTSK"/>
    <property type="match status" value="1"/>
</dbReference>
<dbReference type="PANTHER" id="PTHR22683:SF41">
    <property type="entry name" value="DNA TRANSLOCASE FTSK"/>
    <property type="match status" value="1"/>
</dbReference>
<dbReference type="SUPFAM" id="SSF52540">
    <property type="entry name" value="P-loop containing nucleoside triphosphate hydrolases"/>
    <property type="match status" value="1"/>
</dbReference>
<dbReference type="GO" id="GO:0005524">
    <property type="term" value="F:ATP binding"/>
    <property type="evidence" value="ECO:0007669"/>
    <property type="project" value="UniProtKB-KW"/>
</dbReference>
<organism evidence="4">
    <name type="scientific">Siphoviridae sp. ctzyE57</name>
    <dbReference type="NCBI Taxonomy" id="2827982"/>
    <lineage>
        <taxon>Viruses</taxon>
        <taxon>Duplodnaviria</taxon>
        <taxon>Heunggongvirae</taxon>
        <taxon>Uroviricota</taxon>
        <taxon>Caudoviricetes</taxon>
    </lineage>
</organism>
<dbReference type="InterPro" id="IPR003593">
    <property type="entry name" value="AAA+_ATPase"/>
</dbReference>
<dbReference type="Pfam" id="PF01580">
    <property type="entry name" value="FtsK_SpoIIIE"/>
    <property type="match status" value="2"/>
</dbReference>
<feature type="domain" description="FtsK" evidence="3">
    <location>
        <begin position="2"/>
        <end position="188"/>
    </location>
</feature>
<dbReference type="InterPro" id="IPR027417">
    <property type="entry name" value="P-loop_NTPase"/>
</dbReference>
<dbReference type="PANTHER" id="PTHR22683">
    <property type="entry name" value="SPORULATION PROTEIN RELATED"/>
    <property type="match status" value="1"/>
</dbReference>
<dbReference type="Gene3D" id="3.40.50.300">
    <property type="entry name" value="P-loop containing nucleotide triphosphate hydrolases"/>
    <property type="match status" value="1"/>
</dbReference>
<accession>A0A8S5SGM3</accession>
<reference evidence="4" key="1">
    <citation type="journal article" date="2021" name="Proc. Natl. Acad. Sci. U.S.A.">
        <title>A Catalog of Tens of Thousands of Viruses from Human Metagenomes Reveals Hidden Associations with Chronic Diseases.</title>
        <authorList>
            <person name="Tisza M.J."/>
            <person name="Buck C.B."/>
        </authorList>
    </citation>
    <scope>NUCLEOTIDE SEQUENCE</scope>
    <source>
        <strain evidence="4">CtzyE57</strain>
    </source>
</reference>
<keyword evidence="1" id="KW-0547">Nucleotide-binding</keyword>
<dbReference type="SMART" id="SM00382">
    <property type="entry name" value="AAA"/>
    <property type="match status" value="1"/>
</dbReference>